<evidence type="ECO:0000313" key="6">
    <source>
        <dbReference type="Proteomes" id="UP001379945"/>
    </source>
</evidence>
<dbReference type="InterPro" id="IPR051201">
    <property type="entry name" value="Chloro_Bact_Ser_Proteases"/>
</dbReference>
<dbReference type="PRINTS" id="PR00834">
    <property type="entry name" value="PROTEASES2C"/>
</dbReference>
<dbReference type="SUPFAM" id="SSF50494">
    <property type="entry name" value="Trypsin-like serine proteases"/>
    <property type="match status" value="1"/>
</dbReference>
<evidence type="ECO:0000259" key="4">
    <source>
        <dbReference type="PROSITE" id="PS50076"/>
    </source>
</evidence>
<protein>
    <submittedName>
        <fullName evidence="5">Trypsin-like peptidase domain-containing protein</fullName>
    </submittedName>
</protein>
<comment type="similarity">
    <text evidence="1">Belongs to the peptidase S1C family.</text>
</comment>
<evidence type="ECO:0000256" key="3">
    <source>
        <dbReference type="ARBA" id="ARBA00022801"/>
    </source>
</evidence>
<dbReference type="Proteomes" id="UP001379945">
    <property type="component" value="Unassembled WGS sequence"/>
</dbReference>
<proteinExistence type="inferred from homology"/>
<comment type="caution">
    <text evidence="5">The sequence shown here is derived from an EMBL/GenBank/DDBJ whole genome shotgun (WGS) entry which is preliminary data.</text>
</comment>
<dbReference type="SUPFAM" id="SSF46565">
    <property type="entry name" value="Chaperone J-domain"/>
    <property type="match status" value="1"/>
</dbReference>
<dbReference type="InterPro" id="IPR001940">
    <property type="entry name" value="Peptidase_S1C"/>
</dbReference>
<dbReference type="InterPro" id="IPR009003">
    <property type="entry name" value="Peptidase_S1_PA"/>
</dbReference>
<keyword evidence="2" id="KW-0645">Protease</keyword>
<evidence type="ECO:0000313" key="5">
    <source>
        <dbReference type="EMBL" id="MEK8048373.1"/>
    </source>
</evidence>
<gene>
    <name evidence="5" type="ORF">AACH00_18615</name>
</gene>
<name>A0ABU9C909_9BURK</name>
<accession>A0ABU9C909</accession>
<sequence length="473" mass="48903">MSKTLYTLLGVPRDADAEVIRDAVNRRRALLAPDDSAGALALREAWSTLGHPQRRAAYDASLHHLAQQADAVAATTATAGATAARRARRAQLPVAEPTGISPLWWWVGAAVVLAAAGLFWRQSHKGAQRAAELATQQAAAGQGGAAIARPALTQVGGDATAPAMPTAQTQSALAAAPAAGALSPEALFAAVAPSVVRINAAGEAGDGSLGSGVVMGREEVLTNCHVVRRSNRLKVRHASGEFDARLQLADEQHDLCRLSVPGLAAPSVTLAGSEPVRVGQKVFAIGSPQGLDLTLSDGLVSSLRSTPDGEVIQTTAPVSPGSSGGGLFNETGQLVGLVTFQSTSGQNLNFAVPVSWIQRMSATQLGSGERSRAMQIGANTPDAAKPDSPVNLLVGSWQCYGPITGRGLTMVLEASSRVTGTFEGKPFAGRYALQNGVLHLMSGTTASFQVEELKPGRMVLNSGEARRLVCSRN</sequence>
<evidence type="ECO:0000256" key="1">
    <source>
        <dbReference type="ARBA" id="ARBA00010541"/>
    </source>
</evidence>
<dbReference type="PANTHER" id="PTHR43343:SF3">
    <property type="entry name" value="PROTEASE DO-LIKE 8, CHLOROPLASTIC"/>
    <property type="match status" value="1"/>
</dbReference>
<dbReference type="Pfam" id="PF13365">
    <property type="entry name" value="Trypsin_2"/>
    <property type="match status" value="1"/>
</dbReference>
<feature type="domain" description="J" evidence="4">
    <location>
        <begin position="4"/>
        <end position="62"/>
    </location>
</feature>
<reference evidence="5 6" key="1">
    <citation type="submission" date="2024-04" db="EMBL/GenBank/DDBJ databases">
        <title>Novel species of the genus Ideonella isolated from streams.</title>
        <authorList>
            <person name="Lu H."/>
        </authorList>
    </citation>
    <scope>NUCLEOTIDE SEQUENCE [LARGE SCALE GENOMIC DNA]</scope>
    <source>
        <strain evidence="5 6">LYT19W</strain>
    </source>
</reference>
<keyword evidence="6" id="KW-1185">Reference proteome</keyword>
<organism evidence="5 6">
    <name type="scientific">Ideonella margarita</name>
    <dbReference type="NCBI Taxonomy" id="2984191"/>
    <lineage>
        <taxon>Bacteria</taxon>
        <taxon>Pseudomonadati</taxon>
        <taxon>Pseudomonadota</taxon>
        <taxon>Betaproteobacteria</taxon>
        <taxon>Burkholderiales</taxon>
        <taxon>Sphaerotilaceae</taxon>
        <taxon>Ideonella</taxon>
    </lineage>
</organism>
<evidence type="ECO:0000256" key="2">
    <source>
        <dbReference type="ARBA" id="ARBA00022670"/>
    </source>
</evidence>
<dbReference type="PROSITE" id="PS50076">
    <property type="entry name" value="DNAJ_2"/>
    <property type="match status" value="1"/>
</dbReference>
<dbReference type="InterPro" id="IPR036869">
    <property type="entry name" value="J_dom_sf"/>
</dbReference>
<dbReference type="InterPro" id="IPR043504">
    <property type="entry name" value="Peptidase_S1_PA_chymotrypsin"/>
</dbReference>
<dbReference type="Gene3D" id="2.40.10.10">
    <property type="entry name" value="Trypsin-like serine proteases"/>
    <property type="match status" value="2"/>
</dbReference>
<dbReference type="Gene3D" id="1.10.287.110">
    <property type="entry name" value="DnaJ domain"/>
    <property type="match status" value="1"/>
</dbReference>
<dbReference type="InterPro" id="IPR001623">
    <property type="entry name" value="DnaJ_domain"/>
</dbReference>
<dbReference type="EMBL" id="JBBUTI010000016">
    <property type="protein sequence ID" value="MEK8048373.1"/>
    <property type="molecule type" value="Genomic_DNA"/>
</dbReference>
<dbReference type="PANTHER" id="PTHR43343">
    <property type="entry name" value="PEPTIDASE S12"/>
    <property type="match status" value="1"/>
</dbReference>
<dbReference type="RefSeq" id="WP_341400684.1">
    <property type="nucleotide sequence ID" value="NZ_JBBUTI010000016.1"/>
</dbReference>
<keyword evidence="3" id="KW-0378">Hydrolase</keyword>